<gene>
    <name evidence="6" type="ORF">COY66_05395</name>
</gene>
<dbReference type="PANTHER" id="PTHR46193:SF18">
    <property type="entry name" value="HEXITOL PHOSPHATASE B"/>
    <property type="match status" value="1"/>
</dbReference>
<dbReference type="NCBIfam" id="TIGR01509">
    <property type="entry name" value="HAD-SF-IA-v3"/>
    <property type="match status" value="1"/>
</dbReference>
<evidence type="ECO:0000256" key="4">
    <source>
        <dbReference type="ARBA" id="ARBA00022842"/>
    </source>
</evidence>
<dbReference type="SFLD" id="SFLDS00003">
    <property type="entry name" value="Haloacid_Dehalogenase"/>
    <property type="match status" value="1"/>
</dbReference>
<dbReference type="EMBL" id="PFMD01000063">
    <property type="protein sequence ID" value="PIY95942.1"/>
    <property type="molecule type" value="Genomic_DNA"/>
</dbReference>
<dbReference type="InterPro" id="IPR023214">
    <property type="entry name" value="HAD_sf"/>
</dbReference>
<dbReference type="Gene3D" id="3.40.50.1000">
    <property type="entry name" value="HAD superfamily/HAD-like"/>
    <property type="match status" value="1"/>
</dbReference>
<dbReference type="InterPro" id="IPR041492">
    <property type="entry name" value="HAD_2"/>
</dbReference>
<dbReference type="SUPFAM" id="SSF56784">
    <property type="entry name" value="HAD-like"/>
    <property type="match status" value="1"/>
</dbReference>
<name>A0A2M7RH92_9BACT</name>
<dbReference type="PANTHER" id="PTHR46193">
    <property type="entry name" value="6-PHOSPHOGLUCONATE PHOSPHATASE"/>
    <property type="match status" value="1"/>
</dbReference>
<dbReference type="InterPro" id="IPR006439">
    <property type="entry name" value="HAD-SF_hydro_IA"/>
</dbReference>
<evidence type="ECO:0000313" key="7">
    <source>
        <dbReference type="Proteomes" id="UP000230779"/>
    </source>
</evidence>
<dbReference type="InterPro" id="IPR051600">
    <property type="entry name" value="Beta-PGM-like"/>
</dbReference>
<proteinExistence type="inferred from homology"/>
<protein>
    <recommendedName>
        <fullName evidence="8">HAD family phosphatase</fullName>
    </recommendedName>
</protein>
<keyword evidence="3" id="KW-0479">Metal-binding</keyword>
<accession>A0A2M7RH92</accession>
<dbReference type="InterPro" id="IPR036412">
    <property type="entry name" value="HAD-like_sf"/>
</dbReference>
<evidence type="ECO:0000256" key="5">
    <source>
        <dbReference type="ARBA" id="ARBA00023277"/>
    </source>
</evidence>
<dbReference type="InterPro" id="IPR023198">
    <property type="entry name" value="PGP-like_dom2"/>
</dbReference>
<dbReference type="GO" id="GO:0046872">
    <property type="term" value="F:metal ion binding"/>
    <property type="evidence" value="ECO:0007669"/>
    <property type="project" value="UniProtKB-KW"/>
</dbReference>
<sequence>MLKGIIFDIDGVLIDTEGFQYQGWVEVLSPQGVSLDKEDYIKNYAGKTASFIEQELIEQFGLNLKTGELSQKKEELLMEWFKTKQLKLLPYAKEAIQFLREANLKVGASSGAPRPEILLKLKRVGLEGLFESIISRDDVKRGKPYPDVYLLGAEKLAIQPNEIITIEDTQYGVESAKSAGMVCLAIPQEFSAQQNFSQADRVFKDLKEAVDWIKKEHSL</sequence>
<keyword evidence="5" id="KW-0119">Carbohydrate metabolism</keyword>
<dbReference type="SFLD" id="SFLDG01135">
    <property type="entry name" value="C1.5.6:_HAD__Beta-PGM__Phospha"/>
    <property type="match status" value="1"/>
</dbReference>
<dbReference type="Gene3D" id="1.10.150.240">
    <property type="entry name" value="Putative phosphatase, domain 2"/>
    <property type="match status" value="1"/>
</dbReference>
<comment type="similarity">
    <text evidence="2">Belongs to the HAD-like hydrolase superfamily. CbbY/CbbZ/Gph/YieH family.</text>
</comment>
<organism evidence="6 7">
    <name type="scientific">Candidatus Kerfeldbacteria bacterium CG_4_10_14_0_8_um_filter_42_10</name>
    <dbReference type="NCBI Taxonomy" id="2014248"/>
    <lineage>
        <taxon>Bacteria</taxon>
        <taxon>Candidatus Kerfeldiibacteriota</taxon>
    </lineage>
</organism>
<dbReference type="Pfam" id="PF13419">
    <property type="entry name" value="HAD_2"/>
    <property type="match status" value="1"/>
</dbReference>
<evidence type="ECO:0000256" key="1">
    <source>
        <dbReference type="ARBA" id="ARBA00001946"/>
    </source>
</evidence>
<comment type="caution">
    <text evidence="6">The sequence shown here is derived from an EMBL/GenBank/DDBJ whole genome shotgun (WGS) entry which is preliminary data.</text>
</comment>
<keyword evidence="4" id="KW-0460">Magnesium</keyword>
<reference evidence="6 7" key="1">
    <citation type="submission" date="2017-09" db="EMBL/GenBank/DDBJ databases">
        <title>Depth-based differentiation of microbial function through sediment-hosted aquifers and enrichment of novel symbionts in the deep terrestrial subsurface.</title>
        <authorList>
            <person name="Probst A.J."/>
            <person name="Ladd B."/>
            <person name="Jarett J.K."/>
            <person name="Geller-Mcgrath D.E."/>
            <person name="Sieber C.M."/>
            <person name="Emerson J.B."/>
            <person name="Anantharaman K."/>
            <person name="Thomas B.C."/>
            <person name="Malmstrom R."/>
            <person name="Stieglmeier M."/>
            <person name="Klingl A."/>
            <person name="Woyke T."/>
            <person name="Ryan C.M."/>
            <person name="Banfield J.F."/>
        </authorList>
    </citation>
    <scope>NUCLEOTIDE SEQUENCE [LARGE SCALE GENOMIC DNA]</scope>
    <source>
        <strain evidence="6">CG_4_10_14_0_8_um_filter_42_10</strain>
    </source>
</reference>
<evidence type="ECO:0000313" key="6">
    <source>
        <dbReference type="EMBL" id="PIY95942.1"/>
    </source>
</evidence>
<dbReference type="SFLD" id="SFLDG01129">
    <property type="entry name" value="C1.5:_HAD__Beta-PGM__Phosphata"/>
    <property type="match status" value="1"/>
</dbReference>
<dbReference type="AlphaFoldDB" id="A0A2M7RH92"/>
<dbReference type="GO" id="GO:0003824">
    <property type="term" value="F:catalytic activity"/>
    <property type="evidence" value="ECO:0007669"/>
    <property type="project" value="UniProtKB-ARBA"/>
</dbReference>
<evidence type="ECO:0000256" key="2">
    <source>
        <dbReference type="ARBA" id="ARBA00006171"/>
    </source>
</evidence>
<dbReference type="Proteomes" id="UP000230779">
    <property type="component" value="Unassembled WGS sequence"/>
</dbReference>
<evidence type="ECO:0008006" key="8">
    <source>
        <dbReference type="Google" id="ProtNLM"/>
    </source>
</evidence>
<evidence type="ECO:0000256" key="3">
    <source>
        <dbReference type="ARBA" id="ARBA00022723"/>
    </source>
</evidence>
<comment type="cofactor">
    <cofactor evidence="1">
        <name>Mg(2+)</name>
        <dbReference type="ChEBI" id="CHEBI:18420"/>
    </cofactor>
</comment>
<dbReference type="PRINTS" id="PR00413">
    <property type="entry name" value="HADHALOGNASE"/>
</dbReference>